<dbReference type="Gene3D" id="1.20.1090.10">
    <property type="entry name" value="Dehydroquinate synthase-like - alpha domain"/>
    <property type="match status" value="1"/>
</dbReference>
<keyword evidence="16 17" id="KW-0170">Cobalt</keyword>
<dbReference type="PIRSF" id="PIRSF001455">
    <property type="entry name" value="DHQ_synth"/>
    <property type="match status" value="1"/>
</dbReference>
<evidence type="ECO:0000256" key="13">
    <source>
        <dbReference type="ARBA" id="ARBA00023027"/>
    </source>
</evidence>
<dbReference type="InterPro" id="IPR056179">
    <property type="entry name" value="DHQS_C"/>
</dbReference>
<dbReference type="InterPro" id="IPR050071">
    <property type="entry name" value="Dehydroquinate_synthase"/>
</dbReference>
<dbReference type="EMBL" id="CP136958">
    <property type="protein sequence ID" value="WOT03218.1"/>
    <property type="molecule type" value="Genomic_DNA"/>
</dbReference>
<dbReference type="GO" id="GO:0005737">
    <property type="term" value="C:cytoplasm"/>
    <property type="evidence" value="ECO:0007669"/>
    <property type="project" value="UniProtKB-SubCell"/>
</dbReference>
<dbReference type="GO" id="GO:0000166">
    <property type="term" value="F:nucleotide binding"/>
    <property type="evidence" value="ECO:0007669"/>
    <property type="project" value="UniProtKB-KW"/>
</dbReference>
<dbReference type="GO" id="GO:0003856">
    <property type="term" value="F:3-dehydroquinate synthase activity"/>
    <property type="evidence" value="ECO:0007669"/>
    <property type="project" value="UniProtKB-UniRule"/>
</dbReference>
<feature type="binding site" evidence="17">
    <location>
        <position position="264"/>
    </location>
    <ligand>
        <name>Zn(2+)</name>
        <dbReference type="ChEBI" id="CHEBI:29105"/>
    </ligand>
</feature>
<keyword evidence="15 17" id="KW-0456">Lyase</keyword>
<evidence type="ECO:0000256" key="6">
    <source>
        <dbReference type="ARBA" id="ARBA00013031"/>
    </source>
</evidence>
<comment type="subcellular location">
    <subcellularLocation>
        <location evidence="3 17">Cytoplasm</location>
    </subcellularLocation>
</comment>
<sequence>MSGVRTIEVKAQRGYTVTIGTNLSADITSCVAGMDQVRRVVIVHQPPLREVALRMERELTSEGLVGVLTEIPDAEAGKTAAVLERLWETCGKHDIERSDVVVGVGGGAATDVAGFLAATWMRGVRLVNVPTSLLGMVDAAVGGKAGINSHFGKNLIGSFYEPEAVFVDLDNLYTLPKEDLISGAAEVIKCGFIRDPEILSVLESNPSCFTELGPDLKDIICRSIQVKADVVSQDLRESGLREILNYGHTFGHGVENYENYRWKHGNAVAVGMVYAAQLARIRGLIDESLVDRHISILESVGLPTTYKQGIFGLLYESMKHDKKARNGSLRFVCLDGVGSTTRVEGPSFSELRAAYDCLAAD</sequence>
<keyword evidence="11 17" id="KW-0547">Nucleotide-binding</keyword>
<dbReference type="NCBIfam" id="TIGR01357">
    <property type="entry name" value="aroB"/>
    <property type="match status" value="1"/>
</dbReference>
<comment type="function">
    <text evidence="17">Catalyzes the conversion of 3-deoxy-D-arabino-heptulosonate 7-phosphate (DAHP) to dehydroquinate (DHQ).</text>
</comment>
<dbReference type="InterPro" id="IPR030960">
    <property type="entry name" value="DHQS/DOIS_N"/>
</dbReference>
<evidence type="ECO:0000259" key="18">
    <source>
        <dbReference type="Pfam" id="PF01761"/>
    </source>
</evidence>
<proteinExistence type="inferred from homology"/>
<feature type="binding site" evidence="17">
    <location>
        <begin position="131"/>
        <end position="132"/>
    </location>
    <ligand>
        <name>NAD(+)</name>
        <dbReference type="ChEBI" id="CHEBI:57540"/>
    </ligand>
</feature>
<organism evidence="20 21">
    <name type="scientific">Corynebacterium pyruviciproducens</name>
    <dbReference type="NCBI Taxonomy" id="598660"/>
    <lineage>
        <taxon>Bacteria</taxon>
        <taxon>Bacillati</taxon>
        <taxon>Actinomycetota</taxon>
        <taxon>Actinomycetes</taxon>
        <taxon>Mycobacteriales</taxon>
        <taxon>Corynebacteriaceae</taxon>
        <taxon>Corynebacterium</taxon>
    </lineage>
</organism>
<evidence type="ECO:0000256" key="2">
    <source>
        <dbReference type="ARBA" id="ARBA00001911"/>
    </source>
</evidence>
<evidence type="ECO:0000256" key="3">
    <source>
        <dbReference type="ARBA" id="ARBA00004496"/>
    </source>
</evidence>
<feature type="binding site" evidence="17">
    <location>
        <position position="248"/>
    </location>
    <ligand>
        <name>Zn(2+)</name>
        <dbReference type="ChEBI" id="CHEBI:29105"/>
    </ligand>
</feature>
<protein>
    <recommendedName>
        <fullName evidence="7 17">3-dehydroquinate synthase</fullName>
        <shortName evidence="17">DHQS</shortName>
        <ecNumber evidence="6 17">4.2.3.4</ecNumber>
    </recommendedName>
</protein>
<evidence type="ECO:0000256" key="5">
    <source>
        <dbReference type="ARBA" id="ARBA00005412"/>
    </source>
</evidence>
<feature type="domain" description="3-dehydroquinate synthase C-terminal" evidence="19">
    <location>
        <begin position="183"/>
        <end position="324"/>
    </location>
</feature>
<dbReference type="SUPFAM" id="SSF56796">
    <property type="entry name" value="Dehydroquinate synthase-like"/>
    <property type="match status" value="1"/>
</dbReference>
<comment type="similarity">
    <text evidence="5 17">Belongs to the sugar phosphate cyclases superfamily. Dehydroquinate synthase family.</text>
</comment>
<dbReference type="GO" id="GO:0008652">
    <property type="term" value="P:amino acid biosynthetic process"/>
    <property type="evidence" value="ECO:0007669"/>
    <property type="project" value="UniProtKB-KW"/>
</dbReference>
<evidence type="ECO:0000256" key="8">
    <source>
        <dbReference type="ARBA" id="ARBA00022490"/>
    </source>
</evidence>
<comment type="cofactor">
    <cofactor evidence="17">
        <name>Co(2+)</name>
        <dbReference type="ChEBI" id="CHEBI:48828"/>
    </cofactor>
    <cofactor evidence="17">
        <name>Zn(2+)</name>
        <dbReference type="ChEBI" id="CHEBI:29105"/>
    </cofactor>
    <text evidence="17">Binds 1 divalent metal cation per subunit. Can use either Co(2+) or Zn(2+).</text>
</comment>
<evidence type="ECO:0000313" key="21">
    <source>
        <dbReference type="Proteomes" id="UP000234560"/>
    </source>
</evidence>
<dbReference type="EC" id="4.2.3.4" evidence="6 17"/>
<feature type="domain" description="3-dehydroquinate synthase N-terminal" evidence="18">
    <location>
        <begin position="70"/>
        <end position="180"/>
    </location>
</feature>
<reference evidence="20" key="1">
    <citation type="submission" date="2017-12" db="EMBL/GenBank/DDBJ databases">
        <authorList>
            <person name="Thomas-White K."/>
            <person name="Wolfe A.J."/>
        </authorList>
    </citation>
    <scope>NUCLEOTIDE SEQUENCE</scope>
    <source>
        <strain evidence="20">UMB0763</strain>
    </source>
</reference>
<feature type="binding site" evidence="17">
    <location>
        <position position="153"/>
    </location>
    <ligand>
        <name>NAD(+)</name>
        <dbReference type="ChEBI" id="CHEBI:57540"/>
    </ligand>
</feature>
<feature type="binding site" evidence="17">
    <location>
        <position position="186"/>
    </location>
    <ligand>
        <name>Zn(2+)</name>
        <dbReference type="ChEBI" id="CHEBI:29105"/>
    </ligand>
</feature>
<evidence type="ECO:0000256" key="10">
    <source>
        <dbReference type="ARBA" id="ARBA00022723"/>
    </source>
</evidence>
<keyword evidence="12 17" id="KW-0862">Zinc</keyword>
<dbReference type="PANTHER" id="PTHR43622:SF7">
    <property type="entry name" value="3-DEHYDROQUINATE SYNTHASE, CHLOROPLASTIC"/>
    <property type="match status" value="1"/>
</dbReference>
<evidence type="ECO:0000256" key="4">
    <source>
        <dbReference type="ARBA" id="ARBA00004661"/>
    </source>
</evidence>
<comment type="caution">
    <text evidence="17">Lacks conserved residue(s) required for the propagation of feature annotation.</text>
</comment>
<evidence type="ECO:0000256" key="1">
    <source>
        <dbReference type="ARBA" id="ARBA00001393"/>
    </source>
</evidence>
<gene>
    <name evidence="17 20" type="primary">aroB</name>
    <name evidence="20" type="ORF">CYJ47_05545</name>
</gene>
<evidence type="ECO:0000256" key="14">
    <source>
        <dbReference type="ARBA" id="ARBA00023141"/>
    </source>
</evidence>
<evidence type="ECO:0000256" key="12">
    <source>
        <dbReference type="ARBA" id="ARBA00022833"/>
    </source>
</evidence>
<dbReference type="Pfam" id="PF01761">
    <property type="entry name" value="DHQ_synthase"/>
    <property type="match status" value="1"/>
</dbReference>
<dbReference type="InterPro" id="IPR030963">
    <property type="entry name" value="DHQ_synth_fam"/>
</dbReference>
<name>A0AAF0YXW3_9CORY</name>
<comment type="pathway">
    <text evidence="4 17">Metabolic intermediate biosynthesis; chorismate biosynthesis; chorismate from D-erythrose 4-phosphate and phosphoenolpyruvate: step 2/7.</text>
</comment>
<evidence type="ECO:0000256" key="11">
    <source>
        <dbReference type="ARBA" id="ARBA00022741"/>
    </source>
</evidence>
<dbReference type="GO" id="GO:0009423">
    <property type="term" value="P:chorismate biosynthetic process"/>
    <property type="evidence" value="ECO:0007669"/>
    <property type="project" value="UniProtKB-UniRule"/>
</dbReference>
<dbReference type="Pfam" id="PF24621">
    <property type="entry name" value="DHQS_C"/>
    <property type="match status" value="1"/>
</dbReference>
<evidence type="ECO:0000259" key="19">
    <source>
        <dbReference type="Pfam" id="PF24621"/>
    </source>
</evidence>
<dbReference type="Proteomes" id="UP000234560">
    <property type="component" value="Chromosome"/>
</dbReference>
<keyword evidence="10 17" id="KW-0479">Metal-binding</keyword>
<feature type="binding site" evidence="17">
    <location>
        <begin position="73"/>
        <end position="78"/>
    </location>
    <ligand>
        <name>NAD(+)</name>
        <dbReference type="ChEBI" id="CHEBI:57540"/>
    </ligand>
</feature>
<evidence type="ECO:0000256" key="16">
    <source>
        <dbReference type="ARBA" id="ARBA00023285"/>
    </source>
</evidence>
<evidence type="ECO:0000313" key="20">
    <source>
        <dbReference type="EMBL" id="WOT03218.1"/>
    </source>
</evidence>
<feature type="binding site" evidence="17">
    <location>
        <position position="144"/>
    </location>
    <ligand>
        <name>NAD(+)</name>
        <dbReference type="ChEBI" id="CHEBI:57540"/>
    </ligand>
</feature>
<keyword evidence="8 17" id="KW-0963">Cytoplasm</keyword>
<dbReference type="RefSeq" id="WP_101678884.1">
    <property type="nucleotide sequence ID" value="NZ_CP136958.1"/>
</dbReference>
<evidence type="ECO:0000256" key="17">
    <source>
        <dbReference type="HAMAP-Rule" id="MF_00110"/>
    </source>
</evidence>
<keyword evidence="9 17" id="KW-0028">Amino-acid biosynthesis</keyword>
<comment type="catalytic activity">
    <reaction evidence="1 17">
        <text>7-phospho-2-dehydro-3-deoxy-D-arabino-heptonate = 3-dehydroquinate + phosphate</text>
        <dbReference type="Rhea" id="RHEA:21968"/>
        <dbReference type="ChEBI" id="CHEBI:32364"/>
        <dbReference type="ChEBI" id="CHEBI:43474"/>
        <dbReference type="ChEBI" id="CHEBI:58394"/>
        <dbReference type="EC" id="4.2.3.4"/>
    </reaction>
</comment>
<dbReference type="HAMAP" id="MF_00110">
    <property type="entry name" value="DHQ_synthase"/>
    <property type="match status" value="1"/>
</dbReference>
<dbReference type="CDD" id="cd08195">
    <property type="entry name" value="DHQS"/>
    <property type="match status" value="1"/>
</dbReference>
<dbReference type="AlphaFoldDB" id="A0AAF0YXW3"/>
<evidence type="ECO:0000256" key="9">
    <source>
        <dbReference type="ARBA" id="ARBA00022605"/>
    </source>
</evidence>
<evidence type="ECO:0000256" key="15">
    <source>
        <dbReference type="ARBA" id="ARBA00023239"/>
    </source>
</evidence>
<dbReference type="Gene3D" id="3.40.50.1970">
    <property type="match status" value="1"/>
</dbReference>
<dbReference type="GO" id="GO:0009073">
    <property type="term" value="P:aromatic amino acid family biosynthetic process"/>
    <property type="evidence" value="ECO:0007669"/>
    <property type="project" value="UniProtKB-KW"/>
</dbReference>
<dbReference type="KEGG" id="cpyr:CYJ47_05545"/>
<evidence type="ECO:0000256" key="7">
    <source>
        <dbReference type="ARBA" id="ARBA00017684"/>
    </source>
</evidence>
<feature type="binding site" evidence="17">
    <location>
        <begin position="107"/>
        <end position="111"/>
    </location>
    <ligand>
        <name>NAD(+)</name>
        <dbReference type="ChEBI" id="CHEBI:57540"/>
    </ligand>
</feature>
<dbReference type="GO" id="GO:0046872">
    <property type="term" value="F:metal ion binding"/>
    <property type="evidence" value="ECO:0007669"/>
    <property type="project" value="UniProtKB-KW"/>
</dbReference>
<keyword evidence="13 17" id="KW-0520">NAD</keyword>
<dbReference type="PANTHER" id="PTHR43622">
    <property type="entry name" value="3-DEHYDROQUINATE SYNTHASE"/>
    <property type="match status" value="1"/>
</dbReference>
<reference evidence="20" key="2">
    <citation type="submission" date="2023-10" db="EMBL/GenBank/DDBJ databases">
        <authorList>
            <person name="Choi B."/>
        </authorList>
    </citation>
    <scope>NUCLEOTIDE SEQUENCE</scope>
    <source>
        <strain evidence="20">UMB0763</strain>
    </source>
</reference>
<accession>A0AAF0YXW3</accession>
<dbReference type="InterPro" id="IPR016037">
    <property type="entry name" value="DHQ_synth_AroB"/>
</dbReference>
<comment type="cofactor">
    <cofactor evidence="2 17">
        <name>NAD(+)</name>
        <dbReference type="ChEBI" id="CHEBI:57540"/>
    </cofactor>
</comment>
<keyword evidence="14 17" id="KW-0057">Aromatic amino acid biosynthesis</keyword>